<organism evidence="2 3">
    <name type="scientific">Asanoa hainanensis</name>
    <dbReference type="NCBI Taxonomy" id="560556"/>
    <lineage>
        <taxon>Bacteria</taxon>
        <taxon>Bacillati</taxon>
        <taxon>Actinomycetota</taxon>
        <taxon>Actinomycetes</taxon>
        <taxon>Micromonosporales</taxon>
        <taxon>Micromonosporaceae</taxon>
        <taxon>Asanoa</taxon>
    </lineage>
</organism>
<dbReference type="InterPro" id="IPR029058">
    <property type="entry name" value="AB_hydrolase_fold"/>
</dbReference>
<dbReference type="AlphaFoldDB" id="A0A239PFM8"/>
<dbReference type="PANTHER" id="PTHR43798">
    <property type="entry name" value="MONOACYLGLYCEROL LIPASE"/>
    <property type="match status" value="1"/>
</dbReference>
<evidence type="ECO:0000313" key="3">
    <source>
        <dbReference type="Proteomes" id="UP000198362"/>
    </source>
</evidence>
<dbReference type="PANTHER" id="PTHR43798:SF33">
    <property type="entry name" value="HYDROLASE, PUTATIVE (AFU_ORTHOLOGUE AFUA_2G14860)-RELATED"/>
    <property type="match status" value="1"/>
</dbReference>
<dbReference type="InterPro" id="IPR000639">
    <property type="entry name" value="Epox_hydrolase-like"/>
</dbReference>
<evidence type="ECO:0000313" key="2">
    <source>
        <dbReference type="EMBL" id="SNT65813.1"/>
    </source>
</evidence>
<dbReference type="EMBL" id="FZPH01000027">
    <property type="protein sequence ID" value="SNT65813.1"/>
    <property type="molecule type" value="Genomic_DNA"/>
</dbReference>
<dbReference type="Pfam" id="PF12697">
    <property type="entry name" value="Abhydrolase_6"/>
    <property type="match status" value="1"/>
</dbReference>
<dbReference type="OrthoDB" id="63519at2"/>
<dbReference type="PRINTS" id="PR00412">
    <property type="entry name" value="EPOXHYDRLASE"/>
</dbReference>
<dbReference type="Proteomes" id="UP000198362">
    <property type="component" value="Unassembled WGS sequence"/>
</dbReference>
<dbReference type="GO" id="GO:0016020">
    <property type="term" value="C:membrane"/>
    <property type="evidence" value="ECO:0007669"/>
    <property type="project" value="TreeGrafter"/>
</dbReference>
<dbReference type="GO" id="GO:0003824">
    <property type="term" value="F:catalytic activity"/>
    <property type="evidence" value="ECO:0007669"/>
    <property type="project" value="InterPro"/>
</dbReference>
<dbReference type="SUPFAM" id="SSF53474">
    <property type="entry name" value="alpha/beta-Hydrolases"/>
    <property type="match status" value="1"/>
</dbReference>
<name>A0A239PFM8_9ACTN</name>
<dbReference type="InterPro" id="IPR000073">
    <property type="entry name" value="AB_hydrolase_1"/>
</dbReference>
<evidence type="ECO:0000259" key="1">
    <source>
        <dbReference type="Pfam" id="PF12697"/>
    </source>
</evidence>
<protein>
    <submittedName>
        <fullName evidence="2">Pimeloyl-ACP methyl ester carboxylesterase</fullName>
    </submittedName>
</protein>
<dbReference type="Gene3D" id="3.40.50.1820">
    <property type="entry name" value="alpha/beta hydrolase"/>
    <property type="match status" value="1"/>
</dbReference>
<keyword evidence="3" id="KW-1185">Reference proteome</keyword>
<gene>
    <name evidence="2" type="ORF">SAMN05421812_12721</name>
</gene>
<sequence length="255" mass="27557">MELLDERAPLVLLHGLSFDRRHWSPTLAELERLDPGRRVLALDLPGHGASVARHGYGLDDVTRTIHDAVLDAGLDAPVVVGHSLGGVLATMYAAAYPARGVVNVDQPLLPGGFAAMLRQVEPVLRGPDYAQVWQSLVDRMGVELLPPDARRLVESAGTPPRDLLLGYWNELLTQPAERLTDRRASDLAIISASGLPYRYVTGAEPDPAYREWLAGLVPDLDVTVLSGSGHFPHLARPREMAAILAGTGVPAMPRD</sequence>
<dbReference type="PRINTS" id="PR00111">
    <property type="entry name" value="ABHYDROLASE"/>
</dbReference>
<feature type="domain" description="AB hydrolase-1" evidence="1">
    <location>
        <begin position="10"/>
        <end position="242"/>
    </location>
</feature>
<accession>A0A239PFM8</accession>
<proteinExistence type="predicted"/>
<dbReference type="InterPro" id="IPR050266">
    <property type="entry name" value="AB_hydrolase_sf"/>
</dbReference>
<reference evidence="2 3" key="1">
    <citation type="submission" date="2017-06" db="EMBL/GenBank/DDBJ databases">
        <authorList>
            <person name="Kim H.J."/>
            <person name="Triplett B.A."/>
        </authorList>
    </citation>
    <scope>NUCLEOTIDE SEQUENCE [LARGE SCALE GENOMIC DNA]</scope>
    <source>
        <strain evidence="2 3">CGMCC 4.5593</strain>
    </source>
</reference>